<dbReference type="AlphaFoldDB" id="A0A3D8HFN8"/>
<reference evidence="1 2" key="1">
    <citation type="submission" date="2018-07" db="EMBL/GenBank/DDBJ databases">
        <title>Parabacteroides acidifaciens nov. sp., isolated from human feces.</title>
        <authorList>
            <person name="Wang Y.J."/>
        </authorList>
    </citation>
    <scope>NUCLEOTIDE SEQUENCE [LARGE SCALE GENOMIC DNA]</scope>
    <source>
        <strain evidence="1 2">426-9</strain>
    </source>
</reference>
<dbReference type="Proteomes" id="UP000256321">
    <property type="component" value="Unassembled WGS sequence"/>
</dbReference>
<dbReference type="EMBL" id="QREV01000018">
    <property type="protein sequence ID" value="RDU49367.1"/>
    <property type="molecule type" value="Genomic_DNA"/>
</dbReference>
<organism evidence="1 2">
    <name type="scientific">Parabacteroides acidifaciens</name>
    <dbReference type="NCBI Taxonomy" id="2290935"/>
    <lineage>
        <taxon>Bacteria</taxon>
        <taxon>Pseudomonadati</taxon>
        <taxon>Bacteroidota</taxon>
        <taxon>Bacteroidia</taxon>
        <taxon>Bacteroidales</taxon>
        <taxon>Tannerellaceae</taxon>
        <taxon>Parabacteroides</taxon>
    </lineage>
</organism>
<evidence type="ECO:0000313" key="2">
    <source>
        <dbReference type="Proteomes" id="UP000256321"/>
    </source>
</evidence>
<gene>
    <name evidence="1" type="ORF">DWU89_09525</name>
</gene>
<proteinExistence type="predicted"/>
<sequence>MAILLDLNTFVVTLKHQKSIKINRWSIMTLFWTTRTLSIHKHLLLIFNHSYPKRDSPDDAFLQYAKTGHSINKKYKKPFFGAFSISSKIWVHFELTLCLILVFFADNK</sequence>
<name>A0A3D8HFN8_9BACT</name>
<evidence type="ECO:0000313" key="1">
    <source>
        <dbReference type="EMBL" id="RDU49367.1"/>
    </source>
</evidence>
<accession>A0A3D8HFN8</accession>
<comment type="caution">
    <text evidence="1">The sequence shown here is derived from an EMBL/GenBank/DDBJ whole genome shotgun (WGS) entry which is preliminary data.</text>
</comment>
<protein>
    <submittedName>
        <fullName evidence="1">Uncharacterized protein</fullName>
    </submittedName>
</protein>